<reference evidence="2 3" key="1">
    <citation type="submission" date="2024-02" db="EMBL/GenBank/DDBJ databases">
        <title>Herpetosiphon gulosus NBRC 112829.</title>
        <authorList>
            <person name="Ichikawa N."/>
            <person name="Katano-Makiyama Y."/>
            <person name="Hidaka K."/>
        </authorList>
    </citation>
    <scope>NUCLEOTIDE SEQUENCE [LARGE SCALE GENOMIC DNA]</scope>
    <source>
        <strain evidence="2 3">NBRC 112829</strain>
    </source>
</reference>
<organism evidence="2 3">
    <name type="scientific">Herpetosiphon gulosus</name>
    <dbReference type="NCBI Taxonomy" id="1973496"/>
    <lineage>
        <taxon>Bacteria</taxon>
        <taxon>Bacillati</taxon>
        <taxon>Chloroflexota</taxon>
        <taxon>Chloroflexia</taxon>
        <taxon>Herpetosiphonales</taxon>
        <taxon>Herpetosiphonaceae</taxon>
        <taxon>Herpetosiphon</taxon>
    </lineage>
</organism>
<keyword evidence="1" id="KW-0472">Membrane</keyword>
<proteinExistence type="predicted"/>
<accession>A0ABP9X553</accession>
<dbReference type="Proteomes" id="UP001428290">
    <property type="component" value="Unassembled WGS sequence"/>
</dbReference>
<protein>
    <submittedName>
        <fullName evidence="2">Uncharacterized protein</fullName>
    </submittedName>
</protein>
<evidence type="ECO:0000313" key="3">
    <source>
        <dbReference type="Proteomes" id="UP001428290"/>
    </source>
</evidence>
<gene>
    <name evidence="2" type="ORF">Hgul01_04354</name>
</gene>
<keyword evidence="1" id="KW-0812">Transmembrane</keyword>
<evidence type="ECO:0000256" key="1">
    <source>
        <dbReference type="SAM" id="Phobius"/>
    </source>
</evidence>
<sequence length="195" mass="22816">MHQPTTMTNNRGNFRFSRLMELLNGRWHKRASYAFLVIVAAHWAEHLSQAFQVYSLNWKLSEANGVLGMFFPWLISSEWLHYSYAIVMLVGLIMLRPAFQGRSRIWWNIALGLQVWHHFEHFLLLLQALLGTTFFGAATRTSILQLFYARMELHLFYNIVVFLPMMVAMFYHVLPPIGEKTTPTCNCAWHQKPAI</sequence>
<keyword evidence="1" id="KW-1133">Transmembrane helix</keyword>
<dbReference type="EMBL" id="BAABRU010000019">
    <property type="protein sequence ID" value="GAA5530535.1"/>
    <property type="molecule type" value="Genomic_DNA"/>
</dbReference>
<feature type="transmembrane region" description="Helical" evidence="1">
    <location>
        <begin position="155"/>
        <end position="174"/>
    </location>
</feature>
<comment type="caution">
    <text evidence="2">The sequence shown here is derived from an EMBL/GenBank/DDBJ whole genome shotgun (WGS) entry which is preliminary data.</text>
</comment>
<keyword evidence="3" id="KW-1185">Reference proteome</keyword>
<feature type="transmembrane region" description="Helical" evidence="1">
    <location>
        <begin position="122"/>
        <end position="143"/>
    </location>
</feature>
<dbReference type="RefSeq" id="WP_345724134.1">
    <property type="nucleotide sequence ID" value="NZ_BAABRU010000019.1"/>
</dbReference>
<evidence type="ECO:0000313" key="2">
    <source>
        <dbReference type="EMBL" id="GAA5530535.1"/>
    </source>
</evidence>
<feature type="transmembrane region" description="Helical" evidence="1">
    <location>
        <begin position="79"/>
        <end position="99"/>
    </location>
</feature>
<name>A0ABP9X553_9CHLR</name>